<dbReference type="GO" id="GO:0019478">
    <property type="term" value="P:D-amino acid catabolic process"/>
    <property type="evidence" value="ECO:0007669"/>
    <property type="project" value="TreeGrafter"/>
</dbReference>
<organism evidence="7 8">
    <name type="scientific">Phytophthora sojae (strain P6497)</name>
    <name type="common">Soybean stem and root rot agent</name>
    <name type="synonym">Phytophthora megasperma f. sp. glycines</name>
    <dbReference type="NCBI Taxonomy" id="1094619"/>
    <lineage>
        <taxon>Eukaryota</taxon>
        <taxon>Sar</taxon>
        <taxon>Stramenopiles</taxon>
        <taxon>Oomycota</taxon>
        <taxon>Peronosporomycetes</taxon>
        <taxon>Peronosporales</taxon>
        <taxon>Peronosporaceae</taxon>
        <taxon>Phytophthora</taxon>
    </lineage>
</organism>
<dbReference type="OMA" id="WNTENDE"/>
<evidence type="ECO:0000313" key="7">
    <source>
        <dbReference type="EMBL" id="EGZ07289.1"/>
    </source>
</evidence>
<dbReference type="PROSITE" id="PS00677">
    <property type="entry name" value="DAO"/>
    <property type="match status" value="1"/>
</dbReference>
<dbReference type="InParanoid" id="G5A9K9"/>
<gene>
    <name evidence="7" type="ORF">PHYSODRAFT_528544</name>
</gene>
<comment type="similarity">
    <text evidence="2">Belongs to the DAMOX/DASOX family.</text>
</comment>
<feature type="non-terminal residue" evidence="7">
    <location>
        <position position="1"/>
    </location>
</feature>
<dbReference type="RefSeq" id="XP_009536855.1">
    <property type="nucleotide sequence ID" value="XM_009538560.1"/>
</dbReference>
<keyword evidence="3" id="KW-0285">Flavoprotein</keyword>
<feature type="domain" description="FAD dependent oxidoreductase" evidence="6">
    <location>
        <begin position="11"/>
        <end position="175"/>
    </location>
</feature>
<proteinExistence type="inferred from homology"/>
<evidence type="ECO:0000256" key="2">
    <source>
        <dbReference type="ARBA" id="ARBA00006730"/>
    </source>
</evidence>
<dbReference type="SUPFAM" id="SSF54373">
    <property type="entry name" value="FAD-linked reductases, C-terminal domain"/>
    <property type="match status" value="1"/>
</dbReference>
<dbReference type="GO" id="GO:0071949">
    <property type="term" value="F:FAD binding"/>
    <property type="evidence" value="ECO:0007669"/>
    <property type="project" value="InterPro"/>
</dbReference>
<dbReference type="SMR" id="G5A9K9"/>
<dbReference type="InterPro" id="IPR023209">
    <property type="entry name" value="DAO"/>
</dbReference>
<dbReference type="KEGG" id="psoj:PHYSODRAFT_528544"/>
<reference evidence="7 8" key="1">
    <citation type="journal article" date="2006" name="Science">
        <title>Phytophthora genome sequences uncover evolutionary origins and mechanisms of pathogenesis.</title>
        <authorList>
            <person name="Tyler B.M."/>
            <person name="Tripathy S."/>
            <person name="Zhang X."/>
            <person name="Dehal P."/>
            <person name="Jiang R.H."/>
            <person name="Aerts A."/>
            <person name="Arredondo F.D."/>
            <person name="Baxter L."/>
            <person name="Bensasson D."/>
            <person name="Beynon J.L."/>
            <person name="Chapman J."/>
            <person name="Damasceno C.M."/>
            <person name="Dorrance A.E."/>
            <person name="Dou D."/>
            <person name="Dickerman A.W."/>
            <person name="Dubchak I.L."/>
            <person name="Garbelotto M."/>
            <person name="Gijzen M."/>
            <person name="Gordon S.G."/>
            <person name="Govers F."/>
            <person name="Grunwald N.J."/>
            <person name="Huang W."/>
            <person name="Ivors K.L."/>
            <person name="Jones R.W."/>
            <person name="Kamoun S."/>
            <person name="Krampis K."/>
            <person name="Lamour K.H."/>
            <person name="Lee M.K."/>
            <person name="McDonald W.H."/>
            <person name="Medina M."/>
            <person name="Meijer H.J."/>
            <person name="Nordberg E.K."/>
            <person name="Maclean D.J."/>
            <person name="Ospina-Giraldo M.D."/>
            <person name="Morris P.F."/>
            <person name="Phuntumart V."/>
            <person name="Putnam N.H."/>
            <person name="Rash S."/>
            <person name="Rose J.K."/>
            <person name="Sakihama Y."/>
            <person name="Salamov A.A."/>
            <person name="Savidor A."/>
            <person name="Scheuring C.F."/>
            <person name="Smith B.M."/>
            <person name="Sobral B.W."/>
            <person name="Terry A."/>
            <person name="Torto-Alalibo T.A."/>
            <person name="Win J."/>
            <person name="Xu Z."/>
            <person name="Zhang H."/>
            <person name="Grigoriev I.V."/>
            <person name="Rokhsar D.S."/>
            <person name="Boore J.L."/>
        </authorList>
    </citation>
    <scope>NUCLEOTIDE SEQUENCE [LARGE SCALE GENOMIC DNA]</scope>
    <source>
        <strain evidence="7 8">P6497</strain>
    </source>
</reference>
<keyword evidence="5" id="KW-0560">Oxidoreductase</keyword>
<dbReference type="GO" id="GO:0005737">
    <property type="term" value="C:cytoplasm"/>
    <property type="evidence" value="ECO:0007669"/>
    <property type="project" value="TreeGrafter"/>
</dbReference>
<dbReference type="Pfam" id="PF01266">
    <property type="entry name" value="DAO"/>
    <property type="match status" value="1"/>
</dbReference>
<sequence length="188" mass="20845">QAKTTFEQRRVQSLQDEDCELLVHCSGLAAKHLAGDDSVFPIRGQIINVHNPKLNQLKVSLDKDGEHAYIIPRPNGDVVLGGTVQEHNWNTENDEQDVEGVWERSCRLWPEVRNSKVIAKMAGLVGRLRPGRAGGVRLEMEPAPTRRGAVLVHNYGHGGSGHTLHWGCAQEVVELAKQRFPDEPASKL</sequence>
<keyword evidence="8" id="KW-1185">Reference proteome</keyword>
<dbReference type="Proteomes" id="UP000002640">
    <property type="component" value="Unassembled WGS sequence"/>
</dbReference>
<protein>
    <recommendedName>
        <fullName evidence="6">FAD dependent oxidoreductase domain-containing protein</fullName>
    </recommendedName>
</protein>
<dbReference type="InterPro" id="IPR006181">
    <property type="entry name" value="D-amino_acid_oxidase_CS"/>
</dbReference>
<comment type="cofactor">
    <cofactor evidence="1">
        <name>FAD</name>
        <dbReference type="ChEBI" id="CHEBI:57692"/>
    </cofactor>
</comment>
<dbReference type="Gene3D" id="3.30.9.10">
    <property type="entry name" value="D-Amino Acid Oxidase, subunit A, domain 2"/>
    <property type="match status" value="1"/>
</dbReference>
<dbReference type="InterPro" id="IPR006076">
    <property type="entry name" value="FAD-dep_OxRdtase"/>
</dbReference>
<dbReference type="PANTHER" id="PTHR11530">
    <property type="entry name" value="D-AMINO ACID OXIDASE"/>
    <property type="match status" value="1"/>
</dbReference>
<dbReference type="GeneID" id="20661245"/>
<dbReference type="GO" id="GO:0003884">
    <property type="term" value="F:D-amino-acid oxidase activity"/>
    <property type="evidence" value="ECO:0007669"/>
    <property type="project" value="InterPro"/>
</dbReference>
<keyword evidence="4" id="KW-0274">FAD</keyword>
<evidence type="ECO:0000256" key="4">
    <source>
        <dbReference type="ARBA" id="ARBA00022827"/>
    </source>
</evidence>
<dbReference type="AlphaFoldDB" id="G5A9K9"/>
<evidence type="ECO:0000256" key="3">
    <source>
        <dbReference type="ARBA" id="ARBA00022630"/>
    </source>
</evidence>
<dbReference type="STRING" id="1094619.G5A9K9"/>
<dbReference type="PANTHER" id="PTHR11530:SF11">
    <property type="entry name" value="D-ASPARTATE OXIDASE"/>
    <property type="match status" value="1"/>
</dbReference>
<evidence type="ECO:0000256" key="5">
    <source>
        <dbReference type="ARBA" id="ARBA00023002"/>
    </source>
</evidence>
<evidence type="ECO:0000256" key="1">
    <source>
        <dbReference type="ARBA" id="ARBA00001974"/>
    </source>
</evidence>
<dbReference type="SUPFAM" id="SSF51971">
    <property type="entry name" value="Nucleotide-binding domain"/>
    <property type="match status" value="1"/>
</dbReference>
<accession>G5A9K9</accession>
<dbReference type="EMBL" id="JH159162">
    <property type="protein sequence ID" value="EGZ07289.1"/>
    <property type="molecule type" value="Genomic_DNA"/>
</dbReference>
<name>G5A9K9_PHYSP</name>
<evidence type="ECO:0000313" key="8">
    <source>
        <dbReference type="Proteomes" id="UP000002640"/>
    </source>
</evidence>
<evidence type="ECO:0000259" key="6">
    <source>
        <dbReference type="Pfam" id="PF01266"/>
    </source>
</evidence>